<accession>A0A2P2NJ94</accession>
<organism evidence="1">
    <name type="scientific">Rhizophora mucronata</name>
    <name type="common">Asiatic mangrove</name>
    <dbReference type="NCBI Taxonomy" id="61149"/>
    <lineage>
        <taxon>Eukaryota</taxon>
        <taxon>Viridiplantae</taxon>
        <taxon>Streptophyta</taxon>
        <taxon>Embryophyta</taxon>
        <taxon>Tracheophyta</taxon>
        <taxon>Spermatophyta</taxon>
        <taxon>Magnoliopsida</taxon>
        <taxon>eudicotyledons</taxon>
        <taxon>Gunneridae</taxon>
        <taxon>Pentapetalae</taxon>
        <taxon>rosids</taxon>
        <taxon>fabids</taxon>
        <taxon>Malpighiales</taxon>
        <taxon>Rhizophoraceae</taxon>
        <taxon>Rhizophora</taxon>
    </lineage>
</organism>
<protein>
    <submittedName>
        <fullName evidence="1">Uncharacterized protein</fullName>
    </submittedName>
</protein>
<evidence type="ECO:0000313" key="1">
    <source>
        <dbReference type="EMBL" id="MBX42561.1"/>
    </source>
</evidence>
<name>A0A2P2NJ94_RHIMU</name>
<sequence length="27" mass="2824">MSPLITKEGAMGKDVLVERKGAVVGHT</sequence>
<dbReference type="AlphaFoldDB" id="A0A2P2NJ94"/>
<dbReference type="EMBL" id="GGEC01062077">
    <property type="protein sequence ID" value="MBX42561.1"/>
    <property type="molecule type" value="Transcribed_RNA"/>
</dbReference>
<reference evidence="1" key="1">
    <citation type="submission" date="2018-02" db="EMBL/GenBank/DDBJ databases">
        <title>Rhizophora mucronata_Transcriptome.</title>
        <authorList>
            <person name="Meera S.P."/>
            <person name="Sreeshan A."/>
            <person name="Augustine A."/>
        </authorList>
    </citation>
    <scope>NUCLEOTIDE SEQUENCE</scope>
    <source>
        <tissue evidence="1">Leaf</tissue>
    </source>
</reference>
<proteinExistence type="predicted"/>